<dbReference type="Pfam" id="PF02133">
    <property type="entry name" value="Transp_cyt_pur"/>
    <property type="match status" value="1"/>
</dbReference>
<dbReference type="GO" id="GO:0015205">
    <property type="term" value="F:nucleobase transmembrane transporter activity"/>
    <property type="evidence" value="ECO:0007669"/>
    <property type="project" value="TreeGrafter"/>
</dbReference>
<proteinExistence type="inferred from homology"/>
<accession>A0A9P8E7M7</accession>
<comment type="subcellular location">
    <subcellularLocation>
        <location evidence="1">Membrane</location>
        <topology evidence="1">Multi-pass membrane protein</topology>
    </subcellularLocation>
</comment>
<evidence type="ECO:0000313" key="8">
    <source>
        <dbReference type="Proteomes" id="UP000779574"/>
    </source>
</evidence>
<feature type="transmembrane region" description="Helical" evidence="6">
    <location>
        <begin position="281"/>
        <end position="303"/>
    </location>
</feature>
<organism evidence="7 8">
    <name type="scientific">Aureobasidium melanogenum</name>
    <name type="common">Aureobasidium pullulans var. melanogenum</name>
    <dbReference type="NCBI Taxonomy" id="46634"/>
    <lineage>
        <taxon>Eukaryota</taxon>
        <taxon>Fungi</taxon>
        <taxon>Dikarya</taxon>
        <taxon>Ascomycota</taxon>
        <taxon>Pezizomycotina</taxon>
        <taxon>Dothideomycetes</taxon>
        <taxon>Dothideomycetidae</taxon>
        <taxon>Dothideales</taxon>
        <taxon>Saccotheciaceae</taxon>
        <taxon>Aureobasidium</taxon>
    </lineage>
</organism>
<dbReference type="Gene3D" id="1.10.4160.10">
    <property type="entry name" value="Hydantoin permease"/>
    <property type="match status" value="2"/>
</dbReference>
<evidence type="ECO:0000256" key="1">
    <source>
        <dbReference type="ARBA" id="ARBA00004141"/>
    </source>
</evidence>
<dbReference type="OrthoDB" id="2018619at2759"/>
<feature type="transmembrane region" description="Helical" evidence="6">
    <location>
        <begin position="374"/>
        <end position="396"/>
    </location>
</feature>
<dbReference type="PANTHER" id="PTHR30618:SF0">
    <property type="entry name" value="PURINE-URACIL PERMEASE NCS1"/>
    <property type="match status" value="1"/>
</dbReference>
<feature type="transmembrane region" description="Helical" evidence="6">
    <location>
        <begin position="485"/>
        <end position="503"/>
    </location>
</feature>
<protein>
    <recommendedName>
        <fullName evidence="9">Allantoin permease</fullName>
    </recommendedName>
</protein>
<evidence type="ECO:0000256" key="5">
    <source>
        <dbReference type="ARBA" id="ARBA00023136"/>
    </source>
</evidence>
<keyword evidence="5 6" id="KW-0472">Membrane</keyword>
<name>A0A9P8E7M7_AURME</name>
<evidence type="ECO:0000256" key="6">
    <source>
        <dbReference type="SAM" id="Phobius"/>
    </source>
</evidence>
<dbReference type="InterPro" id="IPR001248">
    <property type="entry name" value="Pur-cyt_permease"/>
</dbReference>
<dbReference type="Proteomes" id="UP000779574">
    <property type="component" value="Unassembled WGS sequence"/>
</dbReference>
<keyword evidence="4 6" id="KW-1133">Transmembrane helix</keyword>
<comment type="similarity">
    <text evidence="2">Belongs to the purine-cytosine permease (2.A.39) family.</text>
</comment>
<feature type="non-terminal residue" evidence="7">
    <location>
        <position position="612"/>
    </location>
</feature>
<evidence type="ECO:0000256" key="2">
    <source>
        <dbReference type="ARBA" id="ARBA00008974"/>
    </source>
</evidence>
<evidence type="ECO:0000256" key="3">
    <source>
        <dbReference type="ARBA" id="ARBA00022692"/>
    </source>
</evidence>
<reference evidence="7" key="2">
    <citation type="submission" date="2021-08" db="EMBL/GenBank/DDBJ databases">
        <authorList>
            <person name="Gostincar C."/>
            <person name="Sun X."/>
            <person name="Song Z."/>
            <person name="Gunde-Cimerman N."/>
        </authorList>
    </citation>
    <scope>NUCLEOTIDE SEQUENCE</scope>
    <source>
        <strain evidence="7">EXF-9911</strain>
    </source>
</reference>
<feature type="transmembrane region" description="Helical" evidence="6">
    <location>
        <begin position="332"/>
        <end position="353"/>
    </location>
</feature>
<feature type="transmembrane region" description="Helical" evidence="6">
    <location>
        <begin position="200"/>
        <end position="220"/>
    </location>
</feature>
<evidence type="ECO:0008006" key="9">
    <source>
        <dbReference type="Google" id="ProtNLM"/>
    </source>
</evidence>
<sequence>MGKLSMPSKAEMAAPFQSKEAFIDFLKAPEGNEGHAVVGDSRWSNKDLAPTPVKDRTWTWYNLPLYWFSSQFSHWKFAGHRWPHMAAVLYIRVHWLVPCICDRRPDGSSRSQISHRLPCARTAMVCIVWYGIQTFYAGNVLSVMFRCIFGNSWNNLDNTLPLSANVSSKQLLAFFIAWLIQFPFMWVHPKSIHYIFTVKGFTMPVAAFALFGCAMSMGAGLGDMDIASKAGELSSSVTPLGWSVMSGINTIFGGLSPMLVNQPDFARYCKKPRHAGLLQGLCVFFPTVLVFFLGLASTTSIQIKWGTAYWNVWDLLDVILDHHFSAGARTGIFFIALVFFFGVFVTNIGANSLPFGADMTGLIPKFLTIRRGQILCAILGVVVQPWQLMANASAFLSFLGSYNIFMAPLCAIIIVDYFIIRKGNLHMRSCFSGSKSGLYWYWSGVNIVGVTAWLLGTTMGIPGLIGQYQPEIISLAAKNMYRLGYILTFTTAATVYYVLRIFIKPRIFPIGREDSPLQWEWLANEGREGFYEDEKEGIELFAPATPPVMEAEEIRMTGKAYGLKENADLSTCLMQKDKTYSSRDSHVVTHRSTNLPFNCLCMAERTGCPVFS</sequence>
<reference evidence="7" key="1">
    <citation type="journal article" date="2021" name="J Fungi (Basel)">
        <title>Virulence traits and population genomics of the black yeast Aureobasidium melanogenum.</title>
        <authorList>
            <person name="Cernosa A."/>
            <person name="Sun X."/>
            <person name="Gostincar C."/>
            <person name="Fang C."/>
            <person name="Gunde-Cimerman N."/>
            <person name="Song Z."/>
        </authorList>
    </citation>
    <scope>NUCLEOTIDE SEQUENCE</scope>
    <source>
        <strain evidence="7">EXF-9911</strain>
    </source>
</reference>
<dbReference type="EMBL" id="JAHFXF010000844">
    <property type="protein sequence ID" value="KAG9681842.1"/>
    <property type="molecule type" value="Genomic_DNA"/>
</dbReference>
<feature type="transmembrane region" description="Helical" evidence="6">
    <location>
        <begin position="402"/>
        <end position="420"/>
    </location>
</feature>
<feature type="transmembrane region" description="Helical" evidence="6">
    <location>
        <begin position="440"/>
        <end position="465"/>
    </location>
</feature>
<gene>
    <name evidence="7" type="ORF">KCU76_g14218</name>
</gene>
<feature type="transmembrane region" description="Helical" evidence="6">
    <location>
        <begin position="127"/>
        <end position="151"/>
    </location>
</feature>
<feature type="transmembrane region" description="Helical" evidence="6">
    <location>
        <begin position="171"/>
        <end position="188"/>
    </location>
</feature>
<dbReference type="GO" id="GO:0005886">
    <property type="term" value="C:plasma membrane"/>
    <property type="evidence" value="ECO:0007669"/>
    <property type="project" value="TreeGrafter"/>
</dbReference>
<evidence type="ECO:0000256" key="4">
    <source>
        <dbReference type="ARBA" id="ARBA00022989"/>
    </source>
</evidence>
<keyword evidence="3 6" id="KW-0812">Transmembrane</keyword>
<dbReference type="AlphaFoldDB" id="A0A9P8E7M7"/>
<dbReference type="InterPro" id="IPR045225">
    <property type="entry name" value="Uracil/uridine/allantoin_perm"/>
</dbReference>
<comment type="caution">
    <text evidence="7">The sequence shown here is derived from an EMBL/GenBank/DDBJ whole genome shotgun (WGS) entry which is preliminary data.</text>
</comment>
<dbReference type="PANTHER" id="PTHR30618">
    <property type="entry name" value="NCS1 FAMILY PURINE/PYRIMIDINE TRANSPORTER"/>
    <property type="match status" value="1"/>
</dbReference>
<evidence type="ECO:0000313" key="7">
    <source>
        <dbReference type="EMBL" id="KAG9681842.1"/>
    </source>
</evidence>
<feature type="transmembrane region" description="Helical" evidence="6">
    <location>
        <begin position="240"/>
        <end position="260"/>
    </location>
</feature>